<dbReference type="PANTHER" id="PTHR48081">
    <property type="entry name" value="AB HYDROLASE SUPERFAMILY PROTEIN C4A8.06C"/>
    <property type="match status" value="1"/>
</dbReference>
<keyword evidence="5" id="KW-1185">Reference proteome</keyword>
<name>A0ABS9J2W2_9FLAO</name>
<keyword evidence="2" id="KW-0732">Signal</keyword>
<keyword evidence="1 4" id="KW-0378">Hydrolase</keyword>
<dbReference type="Gene3D" id="3.40.50.1820">
    <property type="entry name" value="alpha/beta hydrolase"/>
    <property type="match status" value="1"/>
</dbReference>
<sequence length="313" mass="35092">MKINILSIAMLMSTFLSINIAACQDKIIPLYEGEIPNSISNDKEKEKIEISNIKQISNVQIPTLETFFPSKRNNNGKSVVICPGGGYGILAYDWEGTEIAQWFNSKGYTAFVLKYRLPIAKTVTNKDEVPLQDAKRAIQIVRKNASLWGLDENNIGIMGFSAGGHLASTLGTHFNIDTNIKGDSYKSVSARPDFMILMYPVVTMKEKYTHMGSRNALLGKNPSEEKITFYSNELQVTEDTPPTFIVHSTDDNAVPVENSLLFYKALKENNVPVEIHLYPTGGHGFGLALEYPHLKAWPKLLDEWLQFIDKDKK</sequence>
<accession>A0ABS9J2W2</accession>
<dbReference type="InterPro" id="IPR050300">
    <property type="entry name" value="GDXG_lipolytic_enzyme"/>
</dbReference>
<dbReference type="SUPFAM" id="SSF53474">
    <property type="entry name" value="alpha/beta-Hydrolases"/>
    <property type="match status" value="1"/>
</dbReference>
<feature type="chain" id="PRO_5045407695" evidence="2">
    <location>
        <begin position="22"/>
        <end position="313"/>
    </location>
</feature>
<evidence type="ECO:0000256" key="1">
    <source>
        <dbReference type="ARBA" id="ARBA00022801"/>
    </source>
</evidence>
<evidence type="ECO:0000313" key="5">
    <source>
        <dbReference type="Proteomes" id="UP000829517"/>
    </source>
</evidence>
<proteinExistence type="predicted"/>
<dbReference type="RefSeq" id="WP_236958718.1">
    <property type="nucleotide sequence ID" value="NZ_JAETXX010000004.1"/>
</dbReference>
<evidence type="ECO:0000259" key="3">
    <source>
        <dbReference type="Pfam" id="PF20434"/>
    </source>
</evidence>
<dbReference type="InterPro" id="IPR029058">
    <property type="entry name" value="AB_hydrolase_fold"/>
</dbReference>
<evidence type="ECO:0000256" key="2">
    <source>
        <dbReference type="SAM" id="SignalP"/>
    </source>
</evidence>
<dbReference type="Pfam" id="PF20434">
    <property type="entry name" value="BD-FAE"/>
    <property type="match status" value="1"/>
</dbReference>
<dbReference type="InterPro" id="IPR049492">
    <property type="entry name" value="BD-FAE-like_dom"/>
</dbReference>
<dbReference type="GO" id="GO:0016787">
    <property type="term" value="F:hydrolase activity"/>
    <property type="evidence" value="ECO:0007669"/>
    <property type="project" value="UniProtKB-KW"/>
</dbReference>
<comment type="caution">
    <text evidence="4">The sequence shown here is derived from an EMBL/GenBank/DDBJ whole genome shotgun (WGS) entry which is preliminary data.</text>
</comment>
<evidence type="ECO:0000313" key="4">
    <source>
        <dbReference type="EMBL" id="MCF8714753.1"/>
    </source>
</evidence>
<reference evidence="4 5" key="1">
    <citation type="submission" date="2021-01" db="EMBL/GenBank/DDBJ databases">
        <title>Genome sequencing of Joostella atrarenae M1-2 (= KCTC 23194).</title>
        <authorList>
            <person name="Zakaria M.R."/>
            <person name="Lam M.Q."/>
            <person name="Chong C.S."/>
        </authorList>
    </citation>
    <scope>NUCLEOTIDE SEQUENCE [LARGE SCALE GENOMIC DNA]</scope>
    <source>
        <strain evidence="4 5">M1-2</strain>
    </source>
</reference>
<protein>
    <submittedName>
        <fullName evidence="4">Alpha/beta hydrolase</fullName>
    </submittedName>
</protein>
<organism evidence="4 5">
    <name type="scientific">Joostella atrarenae</name>
    <dbReference type="NCBI Taxonomy" id="679257"/>
    <lineage>
        <taxon>Bacteria</taxon>
        <taxon>Pseudomonadati</taxon>
        <taxon>Bacteroidota</taxon>
        <taxon>Flavobacteriia</taxon>
        <taxon>Flavobacteriales</taxon>
        <taxon>Flavobacteriaceae</taxon>
        <taxon>Joostella</taxon>
    </lineage>
</organism>
<dbReference type="PANTHER" id="PTHR48081:SF6">
    <property type="entry name" value="PEPTIDASE S9 PROLYL OLIGOPEPTIDASE CATALYTIC DOMAIN-CONTAINING PROTEIN"/>
    <property type="match status" value="1"/>
</dbReference>
<gene>
    <name evidence="4" type="ORF">JM658_07915</name>
</gene>
<feature type="domain" description="BD-FAE-like" evidence="3">
    <location>
        <begin position="65"/>
        <end position="266"/>
    </location>
</feature>
<feature type="signal peptide" evidence="2">
    <location>
        <begin position="1"/>
        <end position="21"/>
    </location>
</feature>
<dbReference type="Proteomes" id="UP000829517">
    <property type="component" value="Unassembled WGS sequence"/>
</dbReference>
<dbReference type="EMBL" id="JAETXX010000004">
    <property type="protein sequence ID" value="MCF8714753.1"/>
    <property type="molecule type" value="Genomic_DNA"/>
</dbReference>